<dbReference type="Pfam" id="PF02146">
    <property type="entry name" value="SIR2"/>
    <property type="match status" value="1"/>
</dbReference>
<dbReference type="GO" id="GO:0070403">
    <property type="term" value="F:NAD+ binding"/>
    <property type="evidence" value="ECO:0007669"/>
    <property type="project" value="InterPro"/>
</dbReference>
<dbReference type="InterPro" id="IPR036223">
    <property type="entry name" value="CAP_C_sf"/>
</dbReference>
<dbReference type="GO" id="GO:0017136">
    <property type="term" value="F:histone deacetylase activity, NAD-dependent"/>
    <property type="evidence" value="ECO:0007669"/>
    <property type="project" value="TreeGrafter"/>
</dbReference>
<dbReference type="InterPro" id="IPR013912">
    <property type="entry name" value="Adenylate_cyclase-assoc_CAP_C"/>
</dbReference>
<dbReference type="GO" id="GO:0046872">
    <property type="term" value="F:metal ion binding"/>
    <property type="evidence" value="ECO:0007669"/>
    <property type="project" value="UniProtKB-KW"/>
</dbReference>
<dbReference type="InterPro" id="IPR003000">
    <property type="entry name" value="Sirtuin"/>
</dbReference>
<feature type="domain" description="Deacetylase sirtuin-type" evidence="5">
    <location>
        <begin position="301"/>
        <end position="555"/>
    </location>
</feature>
<organism evidence="6 7">
    <name type="scientific">Acropora cervicornis</name>
    <name type="common">Staghorn coral</name>
    <dbReference type="NCBI Taxonomy" id="6130"/>
    <lineage>
        <taxon>Eukaryota</taxon>
        <taxon>Metazoa</taxon>
        <taxon>Cnidaria</taxon>
        <taxon>Anthozoa</taxon>
        <taxon>Hexacorallia</taxon>
        <taxon>Scleractinia</taxon>
        <taxon>Astrocoeniina</taxon>
        <taxon>Acroporidae</taxon>
        <taxon>Acropora</taxon>
    </lineage>
</organism>
<dbReference type="Gene3D" id="2.160.20.70">
    <property type="match status" value="1"/>
</dbReference>
<dbReference type="PANTHER" id="PTHR11085">
    <property type="entry name" value="NAD-DEPENDENT PROTEIN DEACYLASE SIRTUIN-5, MITOCHONDRIAL-RELATED"/>
    <property type="match status" value="1"/>
</dbReference>
<dbReference type="GO" id="GO:0003779">
    <property type="term" value="F:actin binding"/>
    <property type="evidence" value="ECO:0007669"/>
    <property type="project" value="InterPro"/>
</dbReference>
<evidence type="ECO:0000313" key="6">
    <source>
        <dbReference type="EMBL" id="KAK2548132.1"/>
    </source>
</evidence>
<sequence>MAFPNLQAMFKLAERPVHTISSRKGEDFEIKTDAKNALLFVKDCTDCHGTLVEKAAKLLVENCENLVLDVKNTFLSGLLELVSCQKVVLNLLEGGQIPTIMADSTNDLTINVLESSQFGSLYLHQSGNIEVCKLGEDPDKHSVEFPENTPMNFQFVVHWEKDGESEKLVCEKVVREGVFPTTERKLKEDQERTARDLEKMATALVDGKWDMASNSKKSPASKTNIEALFALADKDQKALQRDYKNASEKNSKITSSRDVKPESKSKGKPCKPPAASGSKPKPKPGNNISSEIEKKEYFDSEGALAEKTVQLAKWIRESNYCIMFTGAGVSTSTGIPDFRSGMNTVLPTGPGIWERKAKGVQLPSQKKKTLSVLQAIPSPSHMAIVKLQEEGLVKFVVSQNTDGLHRRSGLDPAFLAELHGNTNMEKCIKCGMKYMRDFRTRTSREVHNHLTGRHCDDLHCGGHLVDSIINFNEDLPEDELEKAFKRAEFADLCIVLGSSLRVYPAADIPGDMIKRGAKVVIVNLQKTPLNTKCAMEVHSRIDSLIVRLMKQLELEIPPFKLKRCCIVHLKSDTLTIQGLDTSTNKKPYSFIKAVTVELPALGSTTDLKKEPFGVKVAPDVVPSEEAPVTVNLTLVFWGHYGEPEIKIRHKITSRQPTMFLLQFDVTK</sequence>
<proteinExistence type="predicted"/>
<dbReference type="PROSITE" id="PS50305">
    <property type="entry name" value="SIRTUIN"/>
    <property type="match status" value="1"/>
</dbReference>
<dbReference type="Gene3D" id="3.40.50.1220">
    <property type="entry name" value="TPP-binding domain"/>
    <property type="match status" value="1"/>
</dbReference>
<evidence type="ECO:0000256" key="3">
    <source>
        <dbReference type="PROSITE-ProRule" id="PRU00236"/>
    </source>
</evidence>
<keyword evidence="3" id="KW-0479">Metal-binding</keyword>
<feature type="binding site" evidence="3">
    <location>
        <position position="455"/>
    </location>
    <ligand>
        <name>Zn(2+)</name>
        <dbReference type="ChEBI" id="CHEBI:29105"/>
    </ligand>
</feature>
<reference evidence="6" key="2">
    <citation type="journal article" date="2023" name="Science">
        <title>Genomic signatures of disease resistance in endangered staghorn corals.</title>
        <authorList>
            <person name="Vollmer S.V."/>
            <person name="Selwyn J.D."/>
            <person name="Despard B.A."/>
            <person name="Roesel C.L."/>
        </authorList>
    </citation>
    <scope>NUCLEOTIDE SEQUENCE</scope>
    <source>
        <strain evidence="6">K2</strain>
    </source>
</reference>
<comment type="caution">
    <text evidence="6">The sequence shown here is derived from an EMBL/GenBank/DDBJ whole genome shotgun (WGS) entry which is preliminary data.</text>
</comment>
<evidence type="ECO:0000313" key="7">
    <source>
        <dbReference type="Proteomes" id="UP001249851"/>
    </source>
</evidence>
<gene>
    <name evidence="6" type="ORF">P5673_031740</name>
</gene>
<dbReference type="InterPro" id="IPR029035">
    <property type="entry name" value="DHS-like_NAD/FAD-binding_dom"/>
</dbReference>
<dbReference type="SUPFAM" id="SSF69340">
    <property type="entry name" value="C-terminal domain of adenylylcyclase associated protein"/>
    <property type="match status" value="1"/>
</dbReference>
<dbReference type="Pfam" id="PF08603">
    <property type="entry name" value="CAP_C"/>
    <property type="match status" value="1"/>
</dbReference>
<feature type="binding site" evidence="3">
    <location>
        <position position="427"/>
    </location>
    <ligand>
        <name>Zn(2+)</name>
        <dbReference type="ChEBI" id="CHEBI:29105"/>
    </ligand>
</feature>
<dbReference type="InterPro" id="IPR016098">
    <property type="entry name" value="CAP/MinC_C"/>
</dbReference>
<reference evidence="6" key="1">
    <citation type="journal article" date="2023" name="G3 (Bethesda)">
        <title>Whole genome assembly and annotation of the endangered Caribbean coral Acropora cervicornis.</title>
        <authorList>
            <person name="Selwyn J.D."/>
            <person name="Vollmer S.V."/>
        </authorList>
    </citation>
    <scope>NUCLEOTIDE SEQUENCE</scope>
    <source>
        <strain evidence="6">K2</strain>
    </source>
</reference>
<evidence type="ECO:0000256" key="2">
    <source>
        <dbReference type="ARBA" id="ARBA00023027"/>
    </source>
</evidence>
<evidence type="ECO:0000256" key="1">
    <source>
        <dbReference type="ARBA" id="ARBA00022679"/>
    </source>
</evidence>
<dbReference type="Proteomes" id="UP001249851">
    <property type="component" value="Unassembled WGS sequence"/>
</dbReference>
<feature type="binding site" evidence="3">
    <location>
        <position position="460"/>
    </location>
    <ligand>
        <name>Zn(2+)</name>
        <dbReference type="ChEBI" id="CHEBI:29105"/>
    </ligand>
</feature>
<feature type="region of interest" description="Disordered" evidence="4">
    <location>
        <begin position="241"/>
        <end position="292"/>
    </location>
</feature>
<feature type="compositionally biased region" description="Basic and acidic residues" evidence="4">
    <location>
        <begin position="241"/>
        <end position="265"/>
    </location>
</feature>
<dbReference type="GO" id="GO:0005634">
    <property type="term" value="C:nucleus"/>
    <property type="evidence" value="ECO:0007669"/>
    <property type="project" value="TreeGrafter"/>
</dbReference>
<keyword evidence="2" id="KW-0520">NAD</keyword>
<feature type="binding site" evidence="3">
    <location>
        <position position="430"/>
    </location>
    <ligand>
        <name>Zn(2+)</name>
        <dbReference type="ChEBI" id="CHEBI:29105"/>
    </ligand>
</feature>
<accession>A0AAD9USJ5</accession>
<dbReference type="InterPro" id="IPR026590">
    <property type="entry name" value="Ssirtuin_cat_dom"/>
</dbReference>
<dbReference type="PANTHER" id="PTHR11085:SF10">
    <property type="entry name" value="NAD-DEPENDENT PROTEIN DEACYLASE SIRTUIN-5, MITOCHONDRIAL-RELATED"/>
    <property type="match status" value="1"/>
</dbReference>
<dbReference type="SUPFAM" id="SSF52467">
    <property type="entry name" value="DHS-like NAD/FAD-binding domain"/>
    <property type="match status" value="1"/>
</dbReference>
<protein>
    <submittedName>
        <fullName evidence="6">NAD-dependent protein deacetylase SRT1</fullName>
    </submittedName>
</protein>
<keyword evidence="3" id="KW-0862">Zinc</keyword>
<keyword evidence="1" id="KW-0808">Transferase</keyword>
<evidence type="ECO:0000256" key="4">
    <source>
        <dbReference type="SAM" id="MobiDB-lite"/>
    </source>
</evidence>
<dbReference type="InterPro" id="IPR050134">
    <property type="entry name" value="NAD-dep_sirtuin_deacylases"/>
</dbReference>
<dbReference type="GO" id="GO:0007010">
    <property type="term" value="P:cytoskeleton organization"/>
    <property type="evidence" value="ECO:0007669"/>
    <property type="project" value="InterPro"/>
</dbReference>
<dbReference type="EMBL" id="JARQWQ010000155">
    <property type="protein sequence ID" value="KAK2548132.1"/>
    <property type="molecule type" value="Genomic_DNA"/>
</dbReference>
<name>A0AAD9USJ5_ACRCE</name>
<keyword evidence="7" id="KW-1185">Reference proteome</keyword>
<feature type="non-terminal residue" evidence="6">
    <location>
        <position position="667"/>
    </location>
</feature>
<feature type="active site" description="Proton acceptor" evidence="3">
    <location>
        <position position="419"/>
    </location>
</feature>
<evidence type="ECO:0000259" key="5">
    <source>
        <dbReference type="PROSITE" id="PS50305"/>
    </source>
</evidence>
<dbReference type="Gene3D" id="2.20.28.200">
    <property type="match status" value="1"/>
</dbReference>
<dbReference type="AlphaFoldDB" id="A0AAD9USJ5"/>